<gene>
    <name evidence="1" type="ORF">DIATSA_LOCUS980</name>
</gene>
<dbReference type="PANTHER" id="PTHR33332">
    <property type="entry name" value="REVERSE TRANSCRIPTASE DOMAIN-CONTAINING PROTEIN"/>
    <property type="match status" value="1"/>
</dbReference>
<evidence type="ECO:0008006" key="3">
    <source>
        <dbReference type="Google" id="ProtNLM"/>
    </source>
</evidence>
<evidence type="ECO:0000313" key="2">
    <source>
        <dbReference type="Proteomes" id="UP001153714"/>
    </source>
</evidence>
<evidence type="ECO:0000313" key="1">
    <source>
        <dbReference type="EMBL" id="CAG9782744.1"/>
    </source>
</evidence>
<sequence length="248" mass="29375">MQWFQANNLMVNLSKTCFMQFQSYGSRINQIQVNYNGTDIKETDKVTFLGITLDKYCNWKAHIDTVCKKINKFVYVLNKLRKTSTQHTVLLAYHGYVSSILRYGLLLWGNSTDSVRAFLSQKKCIRYIVGIPPYESCKEYFKVLNILPLPCMYIFEICIFVKGHPELFIRAKDLYPRNTRNSNRLVLDFMPKTELFKRNCYAMCIKIFNKLPISIQELPILQFKKKLKMWLLDNMIYSIHNWINDNNL</sequence>
<organism evidence="1 2">
    <name type="scientific">Diatraea saccharalis</name>
    <name type="common">sugarcane borer</name>
    <dbReference type="NCBI Taxonomy" id="40085"/>
    <lineage>
        <taxon>Eukaryota</taxon>
        <taxon>Metazoa</taxon>
        <taxon>Ecdysozoa</taxon>
        <taxon>Arthropoda</taxon>
        <taxon>Hexapoda</taxon>
        <taxon>Insecta</taxon>
        <taxon>Pterygota</taxon>
        <taxon>Neoptera</taxon>
        <taxon>Endopterygota</taxon>
        <taxon>Lepidoptera</taxon>
        <taxon>Glossata</taxon>
        <taxon>Ditrysia</taxon>
        <taxon>Pyraloidea</taxon>
        <taxon>Crambidae</taxon>
        <taxon>Crambinae</taxon>
        <taxon>Diatraea</taxon>
    </lineage>
</organism>
<dbReference type="OrthoDB" id="414730at2759"/>
<accession>A0A9N9QTI7</accession>
<name>A0A9N9QTI7_9NEOP</name>
<reference evidence="1" key="2">
    <citation type="submission" date="2022-10" db="EMBL/GenBank/DDBJ databases">
        <authorList>
            <consortium name="ENA_rothamsted_submissions"/>
            <consortium name="culmorum"/>
            <person name="King R."/>
        </authorList>
    </citation>
    <scope>NUCLEOTIDE SEQUENCE</scope>
</reference>
<dbReference type="AlphaFoldDB" id="A0A9N9QTI7"/>
<keyword evidence="2" id="KW-1185">Reference proteome</keyword>
<dbReference type="EMBL" id="OU893341">
    <property type="protein sequence ID" value="CAG9782744.1"/>
    <property type="molecule type" value="Genomic_DNA"/>
</dbReference>
<dbReference type="Proteomes" id="UP001153714">
    <property type="component" value="Chromosome 10"/>
</dbReference>
<protein>
    <recommendedName>
        <fullName evidence="3">RNA-directed DNA polymerase from mobile element jockey</fullName>
    </recommendedName>
</protein>
<reference evidence="1" key="1">
    <citation type="submission" date="2021-12" db="EMBL/GenBank/DDBJ databases">
        <authorList>
            <person name="King R."/>
        </authorList>
    </citation>
    <scope>NUCLEOTIDE SEQUENCE</scope>
</reference>
<proteinExistence type="predicted"/>